<dbReference type="SUPFAM" id="SSF47336">
    <property type="entry name" value="ACP-like"/>
    <property type="match status" value="1"/>
</dbReference>
<dbReference type="Pfam" id="PF00550">
    <property type="entry name" value="PP-binding"/>
    <property type="match status" value="1"/>
</dbReference>
<sequence length="75" mass="7853">MKAEQLQALVQKGFSEVLGRDVDAQTDFFDAGGDSLAAERLLLGLSKALGVELAGWMVLDHPTPEALSAALGQIA</sequence>
<proteinExistence type="predicted"/>
<name>A0ABY8QGI4_9RHOB</name>
<dbReference type="Gene3D" id="1.10.1200.10">
    <property type="entry name" value="ACP-like"/>
    <property type="match status" value="1"/>
</dbReference>
<accession>A0ABY8QGI4</accession>
<dbReference type="EMBL" id="CP124616">
    <property type="protein sequence ID" value="WGW03640.1"/>
    <property type="molecule type" value="Genomic_DNA"/>
</dbReference>
<evidence type="ECO:0000313" key="5">
    <source>
        <dbReference type="Proteomes" id="UP001241605"/>
    </source>
</evidence>
<evidence type="ECO:0000259" key="3">
    <source>
        <dbReference type="PROSITE" id="PS50075"/>
    </source>
</evidence>
<feature type="domain" description="Carrier" evidence="3">
    <location>
        <begin position="1"/>
        <end position="75"/>
    </location>
</feature>
<keyword evidence="2" id="KW-0597">Phosphoprotein</keyword>
<reference evidence="4 5" key="1">
    <citation type="submission" date="2023-05" db="EMBL/GenBank/DDBJ databases">
        <title>YMD87, complete Genome.</title>
        <authorList>
            <person name="Zhang J."/>
            <person name="Xu X."/>
        </authorList>
    </citation>
    <scope>NUCLEOTIDE SEQUENCE [LARGE SCALE GENOMIC DNA]</scope>
    <source>
        <strain evidence="4 5">YMD87</strain>
    </source>
</reference>
<keyword evidence="1" id="KW-0596">Phosphopantetheine</keyword>
<evidence type="ECO:0000256" key="1">
    <source>
        <dbReference type="ARBA" id="ARBA00022450"/>
    </source>
</evidence>
<dbReference type="SMART" id="SM00823">
    <property type="entry name" value="PKS_PP"/>
    <property type="match status" value="1"/>
</dbReference>
<organism evidence="4 5">
    <name type="scientific">Tropicibacter oceani</name>
    <dbReference type="NCBI Taxonomy" id="3058420"/>
    <lineage>
        <taxon>Bacteria</taxon>
        <taxon>Pseudomonadati</taxon>
        <taxon>Pseudomonadota</taxon>
        <taxon>Alphaproteobacteria</taxon>
        <taxon>Rhodobacterales</taxon>
        <taxon>Roseobacteraceae</taxon>
        <taxon>Tropicibacter</taxon>
    </lineage>
</organism>
<dbReference type="Proteomes" id="UP001241605">
    <property type="component" value="Chromosome"/>
</dbReference>
<dbReference type="RefSeq" id="WP_282300270.1">
    <property type="nucleotide sequence ID" value="NZ_CP124616.1"/>
</dbReference>
<gene>
    <name evidence="4" type="ORF">QF118_17235</name>
</gene>
<evidence type="ECO:0000313" key="4">
    <source>
        <dbReference type="EMBL" id="WGW03640.1"/>
    </source>
</evidence>
<dbReference type="InterPro" id="IPR036736">
    <property type="entry name" value="ACP-like_sf"/>
</dbReference>
<keyword evidence="5" id="KW-1185">Reference proteome</keyword>
<dbReference type="PROSITE" id="PS50075">
    <property type="entry name" value="CARRIER"/>
    <property type="match status" value="1"/>
</dbReference>
<dbReference type="InterPro" id="IPR009081">
    <property type="entry name" value="PP-bd_ACP"/>
</dbReference>
<evidence type="ECO:0000256" key="2">
    <source>
        <dbReference type="ARBA" id="ARBA00022553"/>
    </source>
</evidence>
<protein>
    <submittedName>
        <fullName evidence="4">Acyl carrier protein</fullName>
    </submittedName>
</protein>
<dbReference type="InterPro" id="IPR020806">
    <property type="entry name" value="PKS_PP-bd"/>
</dbReference>